<evidence type="ECO:0000256" key="1">
    <source>
        <dbReference type="ARBA" id="ARBA00011073"/>
    </source>
</evidence>
<keyword evidence="3" id="KW-0378">Hydrolase</keyword>
<feature type="compositionally biased region" description="Polar residues" evidence="4">
    <location>
        <begin position="170"/>
        <end position="181"/>
    </location>
</feature>
<dbReference type="PROSITE" id="PS00136">
    <property type="entry name" value="SUBTILASE_ASP"/>
    <property type="match status" value="1"/>
</dbReference>
<feature type="compositionally biased region" description="Polar residues" evidence="4">
    <location>
        <begin position="60"/>
        <end position="69"/>
    </location>
</feature>
<feature type="compositionally biased region" description="Polar residues" evidence="4">
    <location>
        <begin position="35"/>
        <end position="48"/>
    </location>
</feature>
<dbReference type="Gene3D" id="3.40.50.200">
    <property type="entry name" value="Peptidase S8/S53 domain"/>
    <property type="match status" value="1"/>
</dbReference>
<gene>
    <name evidence="7" type="ORF">HMPREF9968_1023</name>
</gene>
<comment type="caution">
    <text evidence="7">The sequence shown here is derived from an EMBL/GenBank/DDBJ whole genome shotgun (WGS) entry which is preliminary data.</text>
</comment>
<feature type="region of interest" description="Disordered" evidence="4">
    <location>
        <begin position="35"/>
        <end position="181"/>
    </location>
</feature>
<protein>
    <submittedName>
        <fullName evidence="7">Gram-positive signal peptide protein, YSIRK family</fullName>
    </submittedName>
</protein>
<dbReference type="GO" id="GO:0006508">
    <property type="term" value="P:proteolysis"/>
    <property type="evidence" value="ECO:0007669"/>
    <property type="project" value="InterPro"/>
</dbReference>
<feature type="signal peptide" evidence="5">
    <location>
        <begin position="1"/>
        <end position="34"/>
    </location>
</feature>
<comment type="similarity">
    <text evidence="1">Belongs to the peptidase S8 family.</text>
</comment>
<evidence type="ECO:0000256" key="2">
    <source>
        <dbReference type="ARBA" id="ARBA00022729"/>
    </source>
</evidence>
<dbReference type="InterPro" id="IPR023827">
    <property type="entry name" value="Peptidase_S8_Asp-AS"/>
</dbReference>
<feature type="compositionally biased region" description="Polar residues" evidence="4">
    <location>
        <begin position="121"/>
        <end position="131"/>
    </location>
</feature>
<dbReference type="eggNOG" id="COG1404">
    <property type="taxonomic scope" value="Bacteria"/>
</dbReference>
<feature type="compositionally biased region" description="Basic and acidic residues" evidence="4">
    <location>
        <begin position="77"/>
        <end position="119"/>
    </location>
</feature>
<evidence type="ECO:0000256" key="4">
    <source>
        <dbReference type="SAM" id="MobiDB-lite"/>
    </source>
</evidence>
<dbReference type="PATRIC" id="fig|1005704.3.peg.814"/>
<feature type="compositionally biased region" description="Basic and acidic residues" evidence="4">
    <location>
        <begin position="49"/>
        <end position="59"/>
    </location>
</feature>
<dbReference type="GO" id="GO:0004252">
    <property type="term" value="F:serine-type endopeptidase activity"/>
    <property type="evidence" value="ECO:0007669"/>
    <property type="project" value="InterPro"/>
</dbReference>
<sequence length="274" mass="29636">MDRRQRFSLRKYKFGLASVLLGTALVFGASQVNANEQSTGENQAQTQEIKTELKDDKHSNSATDLTTANGIAPVVGEKQEAETSKEDASKQDAKVEAPVDKTAEAQESGKDSAVAKEENQGIVQKETTVDTSPAPATEKASDLEEKEAQVTTAPKTTGQTATTEKEKQNAESAKPNSLSSNDIITVPKTWKAGYKGTGTVVAIIDSGLDLNHEVLRISDPSKAKFKTRKPSKQLKRLLESTTVNGIVIRLSMPMTTLTEQIRSKKQKELLMGCT</sequence>
<dbReference type="Pfam" id="PF04650">
    <property type="entry name" value="YSIRK_signal"/>
    <property type="match status" value="1"/>
</dbReference>
<dbReference type="SUPFAM" id="SSF52743">
    <property type="entry name" value="Subtilisin-like"/>
    <property type="match status" value="1"/>
</dbReference>
<dbReference type="InterPro" id="IPR036852">
    <property type="entry name" value="Peptidase_S8/S53_dom_sf"/>
</dbReference>
<evidence type="ECO:0000259" key="6">
    <source>
        <dbReference type="Pfam" id="PF04650"/>
    </source>
</evidence>
<feature type="chain" id="PRO_5003333652" evidence="5">
    <location>
        <begin position="35"/>
        <end position="274"/>
    </location>
</feature>
<accession>F5VUA9</accession>
<dbReference type="EMBL" id="AFNM01000025">
    <property type="protein sequence ID" value="EGL90036.1"/>
    <property type="molecule type" value="Genomic_DNA"/>
</dbReference>
<keyword evidence="2 5" id="KW-0732">Signal</keyword>
<dbReference type="InterPro" id="IPR005877">
    <property type="entry name" value="YSIRK_signal_dom"/>
</dbReference>
<evidence type="ECO:0000313" key="7">
    <source>
        <dbReference type="EMBL" id="EGL90036.1"/>
    </source>
</evidence>
<organism evidence="7 8">
    <name type="scientific">Streptococcus oralis SK255</name>
    <dbReference type="NCBI Taxonomy" id="1005704"/>
    <lineage>
        <taxon>Bacteria</taxon>
        <taxon>Bacillati</taxon>
        <taxon>Bacillota</taxon>
        <taxon>Bacilli</taxon>
        <taxon>Lactobacillales</taxon>
        <taxon>Streptococcaceae</taxon>
        <taxon>Streptococcus</taxon>
    </lineage>
</organism>
<evidence type="ECO:0000256" key="5">
    <source>
        <dbReference type="SAM" id="SignalP"/>
    </source>
</evidence>
<reference evidence="7 8" key="1">
    <citation type="submission" date="2011-04" db="EMBL/GenBank/DDBJ databases">
        <authorList>
            <person name="Durkin A.S."/>
            <person name="Radune D."/>
            <person name="Hostetler J."/>
            <person name="Torralba M."/>
            <person name="Gillis M."/>
            <person name="Methe B."/>
            <person name="Sutton G."/>
            <person name="Nelson K.E."/>
        </authorList>
    </citation>
    <scope>NUCLEOTIDE SEQUENCE [LARGE SCALE GENOMIC DNA]</scope>
    <source>
        <strain evidence="7 8">SK255</strain>
    </source>
</reference>
<dbReference type="Proteomes" id="UP000003695">
    <property type="component" value="Unassembled WGS sequence"/>
</dbReference>
<name>F5VUA9_STROR</name>
<dbReference type="AlphaFoldDB" id="F5VUA9"/>
<evidence type="ECO:0000256" key="3">
    <source>
        <dbReference type="ARBA" id="ARBA00022801"/>
    </source>
</evidence>
<dbReference type="NCBIfam" id="TIGR01168">
    <property type="entry name" value="YSIRK_signal"/>
    <property type="match status" value="1"/>
</dbReference>
<proteinExistence type="inferred from homology"/>
<feature type="compositionally biased region" description="Basic and acidic residues" evidence="4">
    <location>
        <begin position="139"/>
        <end position="148"/>
    </location>
</feature>
<feature type="domain" description="YSIRK Gram-positive signal peptide" evidence="6">
    <location>
        <begin position="2"/>
        <end position="27"/>
    </location>
</feature>
<feature type="compositionally biased region" description="Low complexity" evidence="4">
    <location>
        <begin position="151"/>
        <end position="162"/>
    </location>
</feature>
<evidence type="ECO:0000313" key="8">
    <source>
        <dbReference type="Proteomes" id="UP000003695"/>
    </source>
</evidence>